<proteinExistence type="predicted"/>
<evidence type="ECO:0000313" key="2">
    <source>
        <dbReference type="EMBL" id="KAK8390314.1"/>
    </source>
</evidence>
<dbReference type="Proteomes" id="UP001487740">
    <property type="component" value="Unassembled WGS sequence"/>
</dbReference>
<dbReference type="AlphaFoldDB" id="A0AAW0TRJ2"/>
<evidence type="ECO:0000313" key="3">
    <source>
        <dbReference type="Proteomes" id="UP001487740"/>
    </source>
</evidence>
<dbReference type="EMBL" id="JARAKH010000025">
    <property type="protein sequence ID" value="KAK8390314.1"/>
    <property type="molecule type" value="Genomic_DNA"/>
</dbReference>
<organism evidence="2 3">
    <name type="scientific">Scylla paramamosain</name>
    <name type="common">Mud crab</name>
    <dbReference type="NCBI Taxonomy" id="85552"/>
    <lineage>
        <taxon>Eukaryota</taxon>
        <taxon>Metazoa</taxon>
        <taxon>Ecdysozoa</taxon>
        <taxon>Arthropoda</taxon>
        <taxon>Crustacea</taxon>
        <taxon>Multicrustacea</taxon>
        <taxon>Malacostraca</taxon>
        <taxon>Eumalacostraca</taxon>
        <taxon>Eucarida</taxon>
        <taxon>Decapoda</taxon>
        <taxon>Pleocyemata</taxon>
        <taxon>Brachyura</taxon>
        <taxon>Eubrachyura</taxon>
        <taxon>Portunoidea</taxon>
        <taxon>Portunidae</taxon>
        <taxon>Portuninae</taxon>
        <taxon>Scylla</taxon>
    </lineage>
</organism>
<evidence type="ECO:0000256" key="1">
    <source>
        <dbReference type="SAM" id="MobiDB-lite"/>
    </source>
</evidence>
<feature type="region of interest" description="Disordered" evidence="1">
    <location>
        <begin position="46"/>
        <end position="65"/>
    </location>
</feature>
<comment type="caution">
    <text evidence="2">The sequence shown here is derived from an EMBL/GenBank/DDBJ whole genome shotgun (WGS) entry which is preliminary data.</text>
</comment>
<accession>A0AAW0TRJ2</accession>
<gene>
    <name evidence="2" type="ORF">O3P69_010177</name>
</gene>
<reference evidence="2 3" key="1">
    <citation type="submission" date="2023-03" db="EMBL/GenBank/DDBJ databases">
        <title>High-quality genome of Scylla paramamosain provides insights in environmental adaptation.</title>
        <authorList>
            <person name="Zhang L."/>
        </authorList>
    </citation>
    <scope>NUCLEOTIDE SEQUENCE [LARGE SCALE GENOMIC DNA]</scope>
    <source>
        <strain evidence="2">LZ_2023a</strain>
        <tissue evidence="2">Muscle</tissue>
    </source>
</reference>
<keyword evidence="3" id="KW-1185">Reference proteome</keyword>
<name>A0AAW0TRJ2_SCYPA</name>
<protein>
    <submittedName>
        <fullName evidence="2">Uncharacterized protein</fullName>
    </submittedName>
</protein>
<sequence length="264" mass="28684">MSQPGMHGWPRLAPALTNGGHLRLQAPLYLEGKQKDRWTDESRIMGQQRGHAGGQVGRQGGRKDGVEGSHLIIVPRSWGKLIPSNPAPTSSTRPSPLVLFPHLAPLTWPFPPGSPHLVEWLGYLEILLEVGILHSDPDGTLTLSGATQVYRDLVRRTVGLSTFARGCVAARPAHRRSLQCRGQRECRGNRSAGPRKCASIETILTPGGPVKCASITHPCRVCQARAAWLIAAGVSPRVRQRVCRRNHAHPCCRGGDVRSVYQGG</sequence>